<feature type="domain" description="Copper resistance protein D" evidence="2">
    <location>
        <begin position="46"/>
        <end position="147"/>
    </location>
</feature>
<feature type="transmembrane region" description="Helical" evidence="1">
    <location>
        <begin position="132"/>
        <end position="153"/>
    </location>
</feature>
<reference evidence="3 4" key="1">
    <citation type="submission" date="2024-08" db="EMBL/GenBank/DDBJ databases">
        <title>Whole-genome sequencing of halo(alkali)philic microorganisms from hypersaline lakes.</title>
        <authorList>
            <person name="Sorokin D.Y."/>
            <person name="Merkel A.Y."/>
            <person name="Messina E."/>
            <person name="Yakimov M."/>
        </authorList>
    </citation>
    <scope>NUCLEOTIDE SEQUENCE [LARGE SCALE GENOMIC DNA]</scope>
    <source>
        <strain evidence="3 4">Cl-TMA</strain>
    </source>
</reference>
<feature type="transmembrane region" description="Helical" evidence="1">
    <location>
        <begin position="47"/>
        <end position="70"/>
    </location>
</feature>
<evidence type="ECO:0000259" key="2">
    <source>
        <dbReference type="Pfam" id="PF05425"/>
    </source>
</evidence>
<organism evidence="3 4">
    <name type="scientific">Thiohalorhabdus methylotrophus</name>
    <dbReference type="NCBI Taxonomy" id="3242694"/>
    <lineage>
        <taxon>Bacteria</taxon>
        <taxon>Pseudomonadati</taxon>
        <taxon>Pseudomonadota</taxon>
        <taxon>Gammaproteobacteria</taxon>
        <taxon>Thiohalorhabdales</taxon>
        <taxon>Thiohalorhabdaceae</taxon>
        <taxon>Thiohalorhabdus</taxon>
    </lineage>
</organism>
<keyword evidence="1" id="KW-0472">Membrane</keyword>
<name>A0ABV4TUP1_9GAMM</name>
<dbReference type="RefSeq" id="WP_373655482.1">
    <property type="nucleotide sequence ID" value="NZ_JBGUAW010000004.1"/>
</dbReference>
<accession>A0ABV4TUP1</accession>
<comment type="caution">
    <text evidence="3">The sequence shown here is derived from an EMBL/GenBank/DDBJ whole genome shotgun (WGS) entry which is preliminary data.</text>
</comment>
<feature type="transmembrane region" description="Helical" evidence="1">
    <location>
        <begin position="82"/>
        <end position="103"/>
    </location>
</feature>
<protein>
    <submittedName>
        <fullName evidence="3">CopD family protein</fullName>
    </submittedName>
</protein>
<proteinExistence type="predicted"/>
<keyword evidence="4" id="KW-1185">Reference proteome</keyword>
<dbReference type="InterPro" id="IPR008457">
    <property type="entry name" value="Cu-R_CopD_dom"/>
</dbReference>
<evidence type="ECO:0000256" key="1">
    <source>
        <dbReference type="SAM" id="Phobius"/>
    </source>
</evidence>
<dbReference type="Proteomes" id="UP001575181">
    <property type="component" value="Unassembled WGS sequence"/>
</dbReference>
<sequence length="157" mass="17642">MYAFLVAVHVVFVVLWVGGMIFAWSFQRPAAGTQLEGPQRLRLWVHTFRGFFPWVWASVILLPVTGYWVIFGYMGGMGGAPLYVHLMNGLGFLMIALYLHVFFAPYRKLKRAVEAEDWQEGGRQLGRIRRTVGINFSIGLVVIVIATAGSRGLPVLQ</sequence>
<gene>
    <name evidence="3" type="ORF">ACERLL_07680</name>
</gene>
<keyword evidence="1" id="KW-1133">Transmembrane helix</keyword>
<keyword evidence="1" id="KW-0812">Transmembrane</keyword>
<evidence type="ECO:0000313" key="3">
    <source>
        <dbReference type="EMBL" id="MFA9460702.1"/>
    </source>
</evidence>
<dbReference type="EMBL" id="JBGUAW010000004">
    <property type="protein sequence ID" value="MFA9460702.1"/>
    <property type="molecule type" value="Genomic_DNA"/>
</dbReference>
<dbReference type="Pfam" id="PF05425">
    <property type="entry name" value="CopD"/>
    <property type="match status" value="1"/>
</dbReference>
<feature type="transmembrane region" description="Helical" evidence="1">
    <location>
        <begin position="6"/>
        <end position="26"/>
    </location>
</feature>
<evidence type="ECO:0000313" key="4">
    <source>
        <dbReference type="Proteomes" id="UP001575181"/>
    </source>
</evidence>